<dbReference type="EMBL" id="LAZR01023304">
    <property type="protein sequence ID" value="KKL78965.1"/>
    <property type="molecule type" value="Genomic_DNA"/>
</dbReference>
<gene>
    <name evidence="2" type="ORF">LCGC14_2019620</name>
</gene>
<dbReference type="AlphaFoldDB" id="A0A0F9HB81"/>
<evidence type="ECO:0000313" key="2">
    <source>
        <dbReference type="EMBL" id="KKL78965.1"/>
    </source>
</evidence>
<reference evidence="2" key="1">
    <citation type="journal article" date="2015" name="Nature">
        <title>Complex archaea that bridge the gap between prokaryotes and eukaryotes.</title>
        <authorList>
            <person name="Spang A."/>
            <person name="Saw J.H."/>
            <person name="Jorgensen S.L."/>
            <person name="Zaremba-Niedzwiedzka K."/>
            <person name="Martijn J."/>
            <person name="Lind A.E."/>
            <person name="van Eijk R."/>
            <person name="Schleper C."/>
            <person name="Guy L."/>
            <person name="Ettema T.J."/>
        </authorList>
    </citation>
    <scope>NUCLEOTIDE SEQUENCE</scope>
</reference>
<name>A0A0F9HB81_9ZZZZ</name>
<keyword evidence="1" id="KW-0472">Membrane</keyword>
<feature type="transmembrane region" description="Helical" evidence="1">
    <location>
        <begin position="7"/>
        <end position="24"/>
    </location>
</feature>
<accession>A0A0F9HB81</accession>
<evidence type="ECO:0000256" key="1">
    <source>
        <dbReference type="SAM" id="Phobius"/>
    </source>
</evidence>
<proteinExistence type="predicted"/>
<organism evidence="2">
    <name type="scientific">marine sediment metagenome</name>
    <dbReference type="NCBI Taxonomy" id="412755"/>
    <lineage>
        <taxon>unclassified sequences</taxon>
        <taxon>metagenomes</taxon>
        <taxon>ecological metagenomes</taxon>
    </lineage>
</organism>
<sequence>MESRKTTWGIAIFDLILAVLLFQQGGTPSVIIGALCTTLGFTLIAFLYYTREQPDKTEEED</sequence>
<protein>
    <submittedName>
        <fullName evidence="2">Uncharacterized protein</fullName>
    </submittedName>
</protein>
<keyword evidence="1" id="KW-1133">Transmembrane helix</keyword>
<feature type="transmembrane region" description="Helical" evidence="1">
    <location>
        <begin position="30"/>
        <end position="49"/>
    </location>
</feature>
<keyword evidence="1" id="KW-0812">Transmembrane</keyword>
<comment type="caution">
    <text evidence="2">The sequence shown here is derived from an EMBL/GenBank/DDBJ whole genome shotgun (WGS) entry which is preliminary data.</text>
</comment>